<dbReference type="EMBL" id="KN817540">
    <property type="protein sequence ID" value="KJA23824.1"/>
    <property type="molecule type" value="Genomic_DNA"/>
</dbReference>
<name>A0A0D2NYM3_HYPSF</name>
<organism evidence="1 2">
    <name type="scientific">Hypholoma sublateritium (strain FD-334 SS-4)</name>
    <dbReference type="NCBI Taxonomy" id="945553"/>
    <lineage>
        <taxon>Eukaryota</taxon>
        <taxon>Fungi</taxon>
        <taxon>Dikarya</taxon>
        <taxon>Basidiomycota</taxon>
        <taxon>Agaricomycotina</taxon>
        <taxon>Agaricomycetes</taxon>
        <taxon>Agaricomycetidae</taxon>
        <taxon>Agaricales</taxon>
        <taxon>Agaricineae</taxon>
        <taxon>Strophariaceae</taxon>
        <taxon>Hypholoma</taxon>
    </lineage>
</organism>
<keyword evidence="2" id="KW-1185">Reference proteome</keyword>
<evidence type="ECO:0000313" key="1">
    <source>
        <dbReference type="EMBL" id="KJA23824.1"/>
    </source>
</evidence>
<dbReference type="Proteomes" id="UP000054270">
    <property type="component" value="Unassembled WGS sequence"/>
</dbReference>
<gene>
    <name evidence="1" type="ORF">HYPSUDRAFT_200969</name>
</gene>
<proteinExistence type="predicted"/>
<dbReference type="AlphaFoldDB" id="A0A0D2NYM3"/>
<accession>A0A0D2NYM3</accession>
<protein>
    <submittedName>
        <fullName evidence="1">Uncharacterized protein</fullName>
    </submittedName>
</protein>
<reference evidence="2" key="1">
    <citation type="submission" date="2014-04" db="EMBL/GenBank/DDBJ databases">
        <title>Evolutionary Origins and Diversification of the Mycorrhizal Mutualists.</title>
        <authorList>
            <consortium name="DOE Joint Genome Institute"/>
            <consortium name="Mycorrhizal Genomics Consortium"/>
            <person name="Kohler A."/>
            <person name="Kuo A."/>
            <person name="Nagy L.G."/>
            <person name="Floudas D."/>
            <person name="Copeland A."/>
            <person name="Barry K.W."/>
            <person name="Cichocki N."/>
            <person name="Veneault-Fourrey C."/>
            <person name="LaButti K."/>
            <person name="Lindquist E.A."/>
            <person name="Lipzen A."/>
            <person name="Lundell T."/>
            <person name="Morin E."/>
            <person name="Murat C."/>
            <person name="Riley R."/>
            <person name="Ohm R."/>
            <person name="Sun H."/>
            <person name="Tunlid A."/>
            <person name="Henrissat B."/>
            <person name="Grigoriev I.V."/>
            <person name="Hibbett D.S."/>
            <person name="Martin F."/>
        </authorList>
    </citation>
    <scope>NUCLEOTIDE SEQUENCE [LARGE SCALE GENOMIC DNA]</scope>
    <source>
        <strain evidence="2">FD-334 SS-4</strain>
    </source>
</reference>
<evidence type="ECO:0000313" key="2">
    <source>
        <dbReference type="Proteomes" id="UP000054270"/>
    </source>
</evidence>
<sequence length="82" mass="9019">MTPARPLLLVQTAIAEGHLRPKTRLEAPAHHLHAFLFVPMPTPAPAKQKRAPIPLNSTHPVYRNTVPAGVFKALISSNEKRT</sequence>